<name>A1AQS5_PELPD</name>
<reference evidence="2 3" key="1">
    <citation type="submission" date="2006-10" db="EMBL/GenBank/DDBJ databases">
        <title>Complete sequence of chromosome of Pelobacter propionicus DSM 2379.</title>
        <authorList>
            <consortium name="US DOE Joint Genome Institute"/>
            <person name="Copeland A."/>
            <person name="Lucas S."/>
            <person name="Lapidus A."/>
            <person name="Barry K."/>
            <person name="Detter J.C."/>
            <person name="Glavina del Rio T."/>
            <person name="Hammon N."/>
            <person name="Israni S."/>
            <person name="Dalin E."/>
            <person name="Tice H."/>
            <person name="Pitluck S."/>
            <person name="Saunders E."/>
            <person name="Brettin T."/>
            <person name="Bruce D."/>
            <person name="Han C."/>
            <person name="Tapia R."/>
            <person name="Schmutz J."/>
            <person name="Larimer F."/>
            <person name="Land M."/>
            <person name="Hauser L."/>
            <person name="Kyrpides N."/>
            <person name="Kim E."/>
            <person name="Lovley D."/>
            <person name="Richardson P."/>
        </authorList>
    </citation>
    <scope>NUCLEOTIDE SEQUENCE [LARGE SCALE GENOMIC DNA]</scope>
    <source>
        <strain evidence="3">DSM 2379 / NBRC 103807 / OttBd1</strain>
    </source>
</reference>
<dbReference type="KEGG" id="ppd:Ppro_2087"/>
<dbReference type="EMBL" id="CP000482">
    <property type="protein sequence ID" value="ABK99695.1"/>
    <property type="molecule type" value="Genomic_DNA"/>
</dbReference>
<accession>A1AQS5</accession>
<keyword evidence="1" id="KW-0812">Transmembrane</keyword>
<evidence type="ECO:0000313" key="3">
    <source>
        <dbReference type="Proteomes" id="UP000006732"/>
    </source>
</evidence>
<dbReference type="AlphaFoldDB" id="A1AQS5"/>
<proteinExistence type="predicted"/>
<keyword evidence="1" id="KW-1133">Transmembrane helix</keyword>
<evidence type="ECO:0000256" key="1">
    <source>
        <dbReference type="SAM" id="Phobius"/>
    </source>
</evidence>
<organism evidence="2 3">
    <name type="scientific">Pelobacter propionicus (strain DSM 2379 / NBRC 103807 / OttBd1)</name>
    <dbReference type="NCBI Taxonomy" id="338966"/>
    <lineage>
        <taxon>Bacteria</taxon>
        <taxon>Pseudomonadati</taxon>
        <taxon>Thermodesulfobacteriota</taxon>
        <taxon>Desulfuromonadia</taxon>
        <taxon>Desulfuromonadales</taxon>
        <taxon>Desulfuromonadaceae</taxon>
        <taxon>Pelobacter</taxon>
    </lineage>
</organism>
<protein>
    <submittedName>
        <fullName evidence="2">Uncharacterized protein</fullName>
    </submittedName>
</protein>
<feature type="transmembrane region" description="Helical" evidence="1">
    <location>
        <begin position="51"/>
        <end position="71"/>
    </location>
</feature>
<keyword evidence="3" id="KW-1185">Reference proteome</keyword>
<dbReference type="HOGENOM" id="CLU_2207525_0_0_7"/>
<keyword evidence="1" id="KW-0472">Membrane</keyword>
<evidence type="ECO:0000313" key="2">
    <source>
        <dbReference type="EMBL" id="ABK99695.1"/>
    </source>
</evidence>
<dbReference type="RefSeq" id="WP_011735961.1">
    <property type="nucleotide sequence ID" value="NC_008609.1"/>
</dbReference>
<dbReference type="Proteomes" id="UP000006732">
    <property type="component" value="Chromosome"/>
</dbReference>
<feature type="transmembrane region" description="Helical" evidence="1">
    <location>
        <begin position="6"/>
        <end position="30"/>
    </location>
</feature>
<sequence>MVVRFLVMAGMVVTMLAVGMAFVAVVMARLPAMDMGMLVAVVMARLPAMDMGMLVAVVVGMDMVMLVGMNVHQVPMAVGMLVGMVVRMLMIVGMTMLSFHGALLFRL</sequence>
<gene>
    <name evidence="2" type="ordered locus">Ppro_2087</name>
</gene>
<feature type="transmembrane region" description="Helical" evidence="1">
    <location>
        <begin position="77"/>
        <end position="105"/>
    </location>
</feature>